<dbReference type="SUPFAM" id="SSF46785">
    <property type="entry name" value="Winged helix' DNA-binding domain"/>
    <property type="match status" value="1"/>
</dbReference>
<dbReference type="PANTHER" id="PTHR22792:SF166">
    <property type="entry name" value="LUPUS LA PROTEIN HOMOLOG"/>
    <property type="match status" value="1"/>
</dbReference>
<evidence type="ECO:0000259" key="5">
    <source>
        <dbReference type="PROSITE" id="PS50102"/>
    </source>
</evidence>
<dbReference type="EMBL" id="OC904404">
    <property type="protein sequence ID" value="CAD7649956.1"/>
    <property type="molecule type" value="Genomic_DNA"/>
</dbReference>
<dbReference type="Pfam" id="PF00076">
    <property type="entry name" value="RRM_1"/>
    <property type="match status" value="1"/>
</dbReference>
<dbReference type="CDD" id="cd12291">
    <property type="entry name" value="RRM1_La"/>
    <property type="match status" value="1"/>
</dbReference>
<dbReference type="SUPFAM" id="SSF54928">
    <property type="entry name" value="RNA-binding domain, RBD"/>
    <property type="match status" value="1"/>
</dbReference>
<evidence type="ECO:0000256" key="2">
    <source>
        <dbReference type="ARBA" id="ARBA00022884"/>
    </source>
</evidence>
<dbReference type="InterPro" id="IPR036390">
    <property type="entry name" value="WH_DNA-bd_sf"/>
</dbReference>
<keyword evidence="8" id="KW-1185">Reference proteome</keyword>
<dbReference type="GO" id="GO:0005634">
    <property type="term" value="C:nucleus"/>
    <property type="evidence" value="ECO:0007669"/>
    <property type="project" value="UniProtKB-SubCell"/>
</dbReference>
<feature type="non-terminal residue" evidence="7">
    <location>
        <position position="1"/>
    </location>
</feature>
<dbReference type="InterPro" id="IPR036388">
    <property type="entry name" value="WH-like_DNA-bd_sf"/>
</dbReference>
<accession>A0A7R9QL48</accession>
<dbReference type="GO" id="GO:0008033">
    <property type="term" value="P:tRNA processing"/>
    <property type="evidence" value="ECO:0007669"/>
    <property type="project" value="TreeGrafter"/>
</dbReference>
<dbReference type="AlphaFoldDB" id="A0A7R9QL48"/>
<keyword evidence="3" id="KW-0539">Nucleus</keyword>
<dbReference type="PRINTS" id="PR00302">
    <property type="entry name" value="LUPUSLA"/>
</dbReference>
<dbReference type="PANTHER" id="PTHR22792">
    <property type="entry name" value="LUPUS LA PROTEIN-RELATED"/>
    <property type="match status" value="1"/>
</dbReference>
<comment type="subcellular location">
    <subcellularLocation>
        <location evidence="1">Nucleus</location>
    </subcellularLocation>
</comment>
<feature type="non-terminal residue" evidence="7">
    <location>
        <position position="163"/>
    </location>
</feature>
<dbReference type="SMART" id="SM00360">
    <property type="entry name" value="RRM"/>
    <property type="match status" value="1"/>
</dbReference>
<evidence type="ECO:0000256" key="4">
    <source>
        <dbReference type="PROSITE-ProRule" id="PRU00332"/>
    </source>
</evidence>
<dbReference type="InterPro" id="IPR035979">
    <property type="entry name" value="RBD_domain_sf"/>
</dbReference>
<organism evidence="7">
    <name type="scientific">Medioppia subpectinata</name>
    <dbReference type="NCBI Taxonomy" id="1979941"/>
    <lineage>
        <taxon>Eukaryota</taxon>
        <taxon>Metazoa</taxon>
        <taxon>Ecdysozoa</taxon>
        <taxon>Arthropoda</taxon>
        <taxon>Chelicerata</taxon>
        <taxon>Arachnida</taxon>
        <taxon>Acari</taxon>
        <taxon>Acariformes</taxon>
        <taxon>Sarcoptiformes</taxon>
        <taxon>Oribatida</taxon>
        <taxon>Brachypylina</taxon>
        <taxon>Oppioidea</taxon>
        <taxon>Oppiidae</taxon>
        <taxon>Medioppia</taxon>
    </lineage>
</organism>
<dbReference type="GO" id="GO:0005829">
    <property type="term" value="C:cytosol"/>
    <property type="evidence" value="ECO:0007669"/>
    <property type="project" value="TreeGrafter"/>
</dbReference>
<keyword evidence="2 4" id="KW-0694">RNA-binding</keyword>
<dbReference type="GO" id="GO:0003729">
    <property type="term" value="F:mRNA binding"/>
    <property type="evidence" value="ECO:0007669"/>
    <property type="project" value="TreeGrafter"/>
</dbReference>
<proteinExistence type="predicted"/>
<dbReference type="Gene3D" id="1.10.10.10">
    <property type="entry name" value="Winged helix-like DNA-binding domain superfamily/Winged helix DNA-binding domain"/>
    <property type="match status" value="1"/>
</dbReference>
<evidence type="ECO:0000313" key="8">
    <source>
        <dbReference type="Proteomes" id="UP000759131"/>
    </source>
</evidence>
<dbReference type="Proteomes" id="UP000759131">
    <property type="component" value="Unassembled WGS sequence"/>
</dbReference>
<dbReference type="SMART" id="SM00715">
    <property type="entry name" value="LA"/>
    <property type="match status" value="1"/>
</dbReference>
<dbReference type="PROSITE" id="PS50102">
    <property type="entry name" value="RRM"/>
    <property type="match status" value="1"/>
</dbReference>
<evidence type="ECO:0000313" key="7">
    <source>
        <dbReference type="EMBL" id="CAD7649956.1"/>
    </source>
</evidence>
<dbReference type="GO" id="GO:0010494">
    <property type="term" value="C:cytoplasmic stress granule"/>
    <property type="evidence" value="ECO:0007669"/>
    <property type="project" value="TreeGrafter"/>
</dbReference>
<dbReference type="EMBL" id="CAJPIZ010049829">
    <property type="protein sequence ID" value="CAG2122689.1"/>
    <property type="molecule type" value="Genomic_DNA"/>
</dbReference>
<name>A0A7R9QL48_9ACAR</name>
<dbReference type="InterPro" id="IPR000504">
    <property type="entry name" value="RRM_dom"/>
</dbReference>
<dbReference type="GO" id="GO:1990904">
    <property type="term" value="C:ribonucleoprotein complex"/>
    <property type="evidence" value="ECO:0007669"/>
    <property type="project" value="InterPro"/>
</dbReference>
<evidence type="ECO:0000256" key="3">
    <source>
        <dbReference type="ARBA" id="ARBA00023242"/>
    </source>
</evidence>
<evidence type="ECO:0000256" key="1">
    <source>
        <dbReference type="ARBA" id="ARBA00004123"/>
    </source>
</evidence>
<dbReference type="Gene3D" id="3.30.70.330">
    <property type="match status" value="1"/>
</dbReference>
<dbReference type="GO" id="GO:0045727">
    <property type="term" value="P:positive regulation of translation"/>
    <property type="evidence" value="ECO:0007669"/>
    <property type="project" value="TreeGrafter"/>
</dbReference>
<dbReference type="Pfam" id="PF05383">
    <property type="entry name" value="La"/>
    <property type="match status" value="1"/>
</dbReference>
<dbReference type="InterPro" id="IPR012677">
    <property type="entry name" value="Nucleotide-bd_a/b_plait_sf"/>
</dbReference>
<evidence type="ECO:0000259" key="6">
    <source>
        <dbReference type="PROSITE" id="PS50961"/>
    </source>
</evidence>
<dbReference type="PROSITE" id="PS50961">
    <property type="entry name" value="HTH_LA"/>
    <property type="match status" value="1"/>
</dbReference>
<dbReference type="InterPro" id="IPR006630">
    <property type="entry name" value="La_HTH"/>
</dbReference>
<dbReference type="InterPro" id="IPR045180">
    <property type="entry name" value="La_dom_prot"/>
</dbReference>
<dbReference type="OrthoDB" id="439993at2759"/>
<reference evidence="7" key="1">
    <citation type="submission" date="2020-11" db="EMBL/GenBank/DDBJ databases">
        <authorList>
            <person name="Tran Van P."/>
        </authorList>
    </citation>
    <scope>NUCLEOTIDE SEQUENCE</scope>
</reference>
<sequence length="163" mass="19126">QYYFSDINLNRDKFMKELMTKDDGWITFEMLLTFKRLQSLSEDKAAIVAALRKSETNLLVISDDETKVRRSPDKPLPEITEEYTKELNERTLHLKGFPLETKLDEIMTFCRQYGIVESVEMRRHMKSKIFKGCIFVVFAAKESAEKLLTADEVKYNGKDLLRE</sequence>
<feature type="domain" description="HTH La-type RNA-binding" evidence="6">
    <location>
        <begin position="1"/>
        <end position="78"/>
    </location>
</feature>
<gene>
    <name evidence="7" type="ORF">OSB1V03_LOCUS22635</name>
</gene>
<feature type="domain" description="RRM" evidence="5">
    <location>
        <begin position="90"/>
        <end position="163"/>
    </location>
</feature>
<protein>
    <submittedName>
        <fullName evidence="7">Uncharacterized protein</fullName>
    </submittedName>
</protein>
<dbReference type="InterPro" id="IPR002344">
    <property type="entry name" value="Lupus_La"/>
</dbReference>